<accession>A0A165ITK2</accession>
<dbReference type="PRINTS" id="PR00385">
    <property type="entry name" value="P450"/>
</dbReference>
<evidence type="ECO:0000256" key="8">
    <source>
        <dbReference type="PIRSR" id="PIRSR602401-1"/>
    </source>
</evidence>
<dbReference type="PANTHER" id="PTHR24305">
    <property type="entry name" value="CYTOCHROME P450"/>
    <property type="match status" value="1"/>
</dbReference>
<comment type="pathway">
    <text evidence="2">Secondary metabolite biosynthesis.</text>
</comment>
<evidence type="ECO:0000256" key="5">
    <source>
        <dbReference type="ARBA" id="ARBA00023002"/>
    </source>
</evidence>
<evidence type="ECO:0000256" key="2">
    <source>
        <dbReference type="ARBA" id="ARBA00005179"/>
    </source>
</evidence>
<proteinExistence type="inferred from homology"/>
<dbReference type="GO" id="GO:0016705">
    <property type="term" value="F:oxidoreductase activity, acting on paired donors, with incorporation or reduction of molecular oxygen"/>
    <property type="evidence" value="ECO:0007669"/>
    <property type="project" value="InterPro"/>
</dbReference>
<dbReference type="PANTHER" id="PTHR24305:SF187">
    <property type="entry name" value="P450, PUTATIVE (EUROFUNG)-RELATED"/>
    <property type="match status" value="1"/>
</dbReference>
<dbReference type="STRING" id="1314781.A0A165ITK2"/>
<comment type="cofactor">
    <cofactor evidence="1 8">
        <name>heme</name>
        <dbReference type="ChEBI" id="CHEBI:30413"/>
    </cofactor>
</comment>
<keyword evidence="11" id="KW-1185">Reference proteome</keyword>
<evidence type="ECO:0000313" key="10">
    <source>
        <dbReference type="EMBL" id="KZV93858.1"/>
    </source>
</evidence>
<keyword evidence="5" id="KW-0560">Oxidoreductase</keyword>
<dbReference type="Proteomes" id="UP000077266">
    <property type="component" value="Unassembled WGS sequence"/>
</dbReference>
<feature type="transmembrane region" description="Helical" evidence="9">
    <location>
        <begin position="30"/>
        <end position="47"/>
    </location>
</feature>
<keyword evidence="7" id="KW-0503">Monooxygenase</keyword>
<dbReference type="InterPro" id="IPR001128">
    <property type="entry name" value="Cyt_P450"/>
</dbReference>
<dbReference type="GO" id="GO:0020037">
    <property type="term" value="F:heme binding"/>
    <property type="evidence" value="ECO:0007669"/>
    <property type="project" value="InterPro"/>
</dbReference>
<organism evidence="10 11">
    <name type="scientific">Exidia glandulosa HHB12029</name>
    <dbReference type="NCBI Taxonomy" id="1314781"/>
    <lineage>
        <taxon>Eukaryota</taxon>
        <taxon>Fungi</taxon>
        <taxon>Dikarya</taxon>
        <taxon>Basidiomycota</taxon>
        <taxon>Agaricomycotina</taxon>
        <taxon>Agaricomycetes</taxon>
        <taxon>Auriculariales</taxon>
        <taxon>Exidiaceae</taxon>
        <taxon>Exidia</taxon>
    </lineage>
</organism>
<dbReference type="AlphaFoldDB" id="A0A165ITK2"/>
<dbReference type="EMBL" id="KV425983">
    <property type="protein sequence ID" value="KZV93858.1"/>
    <property type="molecule type" value="Genomic_DNA"/>
</dbReference>
<dbReference type="GO" id="GO:0004497">
    <property type="term" value="F:monooxygenase activity"/>
    <property type="evidence" value="ECO:0007669"/>
    <property type="project" value="UniProtKB-KW"/>
</dbReference>
<dbReference type="PRINTS" id="PR00463">
    <property type="entry name" value="EP450I"/>
</dbReference>
<dbReference type="GO" id="GO:0005506">
    <property type="term" value="F:iron ion binding"/>
    <property type="evidence" value="ECO:0007669"/>
    <property type="project" value="InterPro"/>
</dbReference>
<dbReference type="Gene3D" id="1.10.630.10">
    <property type="entry name" value="Cytochrome P450"/>
    <property type="match status" value="1"/>
</dbReference>
<keyword evidence="9" id="KW-0472">Membrane</keyword>
<feature type="transmembrane region" description="Helical" evidence="9">
    <location>
        <begin position="54"/>
        <end position="78"/>
    </location>
</feature>
<reference evidence="10 11" key="1">
    <citation type="journal article" date="2016" name="Mol. Biol. Evol.">
        <title>Comparative Genomics of Early-Diverging Mushroom-Forming Fungi Provides Insights into the Origins of Lignocellulose Decay Capabilities.</title>
        <authorList>
            <person name="Nagy L.G."/>
            <person name="Riley R."/>
            <person name="Tritt A."/>
            <person name="Adam C."/>
            <person name="Daum C."/>
            <person name="Floudas D."/>
            <person name="Sun H."/>
            <person name="Yadav J.S."/>
            <person name="Pangilinan J."/>
            <person name="Larsson K.H."/>
            <person name="Matsuura K."/>
            <person name="Barry K."/>
            <person name="Labutti K."/>
            <person name="Kuo R."/>
            <person name="Ohm R.A."/>
            <person name="Bhattacharya S.S."/>
            <person name="Shirouzu T."/>
            <person name="Yoshinaga Y."/>
            <person name="Martin F.M."/>
            <person name="Grigoriev I.V."/>
            <person name="Hibbett D.S."/>
        </authorList>
    </citation>
    <scope>NUCLEOTIDE SEQUENCE [LARGE SCALE GENOMIC DNA]</scope>
    <source>
        <strain evidence="10 11">HHB12029</strain>
    </source>
</reference>
<keyword evidence="8" id="KW-0349">Heme</keyword>
<dbReference type="InterPro" id="IPR036396">
    <property type="entry name" value="Cyt_P450_sf"/>
</dbReference>
<dbReference type="InterPro" id="IPR002401">
    <property type="entry name" value="Cyt_P450_E_grp-I"/>
</dbReference>
<feature type="binding site" description="axial binding residue" evidence="8">
    <location>
        <position position="491"/>
    </location>
    <ligand>
        <name>heme</name>
        <dbReference type="ChEBI" id="CHEBI:30413"/>
    </ligand>
    <ligandPart>
        <name>Fe</name>
        <dbReference type="ChEBI" id="CHEBI:18248"/>
    </ligandPart>
</feature>
<keyword evidence="6 8" id="KW-0408">Iron</keyword>
<name>A0A165ITK2_EXIGL</name>
<evidence type="ECO:0000256" key="3">
    <source>
        <dbReference type="ARBA" id="ARBA00010617"/>
    </source>
</evidence>
<evidence type="ECO:0000256" key="4">
    <source>
        <dbReference type="ARBA" id="ARBA00022723"/>
    </source>
</evidence>
<comment type="similarity">
    <text evidence="3">Belongs to the cytochrome P450 family.</text>
</comment>
<gene>
    <name evidence="10" type="ORF">EXIGLDRAFT_767721</name>
</gene>
<dbReference type="SUPFAM" id="SSF48264">
    <property type="entry name" value="Cytochrome P450"/>
    <property type="match status" value="1"/>
</dbReference>
<evidence type="ECO:0000256" key="7">
    <source>
        <dbReference type="ARBA" id="ARBA00023033"/>
    </source>
</evidence>
<keyword evidence="4 8" id="KW-0479">Metal-binding</keyword>
<protein>
    <submittedName>
        <fullName evidence="10">Cytochrome P450</fullName>
    </submittedName>
</protein>
<evidence type="ECO:0000256" key="1">
    <source>
        <dbReference type="ARBA" id="ARBA00001971"/>
    </source>
</evidence>
<evidence type="ECO:0000256" key="9">
    <source>
        <dbReference type="SAM" id="Phobius"/>
    </source>
</evidence>
<keyword evidence="9" id="KW-1133">Transmembrane helix</keyword>
<dbReference type="OrthoDB" id="6692864at2759"/>
<dbReference type="InParanoid" id="A0A165ITK2"/>
<evidence type="ECO:0000256" key="6">
    <source>
        <dbReference type="ARBA" id="ARBA00023004"/>
    </source>
</evidence>
<sequence length="549" mass="60744">MERLLLWAAGAGITLHQVFRRHEPTPGVAVGSVVVADLAVYAILARFDELSKDYSPFIILVLSGAVAVTSLLLSIALYRLSPFHPLAQFPGPWDYKLTKLRATFTAYKGFHYKNVKKLHDRYGPIVRVGPNELSISDISAVSAVLGASGLPKDRWYRARQNAPDGNMSLIAMTPGTTHARRRRLWNRGFGRDELVAHSAAAKMELDVLLNQLDKLADADSPVDITKWLRYYSFDFMGRFAFGESFGLLKAGADPHGFIAAVEKFTMGLDIIGHLYWVGYSVAVLPGLAKAMLSFRNFARQCVEKRLARGTTTSDLWYYLGGEDGAAKDSEKISVAEMAREGGLAIVAGSDTSANTMMCTLFQLLKSPDSYARAAAEVDAAIVNGVDIWNNAVDSPKALPYLTACMDETLRLMPVVPTNGSRGVPAGSGGRIIADRYIPENTEIYVSPHVLHHDERYFSPATEEFRPERWIEPGWNTQREAFIPFSAGPSQCVGKTLARIEIILVLSALLHRYELSFPGAWNPRDFEENAREHVTLDLPQLPVCIKRRKV</sequence>
<dbReference type="Pfam" id="PF00067">
    <property type="entry name" value="p450"/>
    <property type="match status" value="1"/>
</dbReference>
<evidence type="ECO:0000313" key="11">
    <source>
        <dbReference type="Proteomes" id="UP000077266"/>
    </source>
</evidence>
<dbReference type="InterPro" id="IPR050121">
    <property type="entry name" value="Cytochrome_P450_monoxygenase"/>
</dbReference>
<keyword evidence="9" id="KW-0812">Transmembrane</keyword>